<dbReference type="RefSeq" id="WP_091972617.1">
    <property type="nucleotide sequence ID" value="NZ_FOPM01000015.1"/>
</dbReference>
<reference evidence="2" key="1">
    <citation type="submission" date="2016-10" db="EMBL/GenBank/DDBJ databases">
        <authorList>
            <person name="Varghese N."/>
            <person name="Submissions S."/>
        </authorList>
    </citation>
    <scope>NUCLEOTIDE SEQUENCE [LARGE SCALE GENOMIC DNA]</scope>
    <source>
        <strain evidence="2">Gh-105</strain>
    </source>
</reference>
<evidence type="ECO:0000313" key="2">
    <source>
        <dbReference type="Proteomes" id="UP000199229"/>
    </source>
</evidence>
<name>A0A1I2VG41_9HYPH</name>
<proteinExistence type="predicted"/>
<accession>A0A1I2VG41</accession>
<sequence>MAEAEPDGSGIEIGAQVINGDIGFVAEVQAVEIKLQVVPFTLYDLVKGRVRRLGRNAATGGSNGAVPVSAEIRTGKRRVIEYLPSTVLQAVQEAGRER</sequence>
<dbReference type="STRING" id="582675.SAMN05192565_1157"/>
<protein>
    <submittedName>
        <fullName evidence="1">Hemolysin D/membrane fusion protein, RTX toxin transport system</fullName>
    </submittedName>
</protein>
<dbReference type="OrthoDB" id="9810980at2"/>
<dbReference type="EMBL" id="FOPM01000015">
    <property type="protein sequence ID" value="SFG88258.1"/>
    <property type="molecule type" value="Genomic_DNA"/>
</dbReference>
<keyword evidence="2" id="KW-1185">Reference proteome</keyword>
<dbReference type="AlphaFoldDB" id="A0A1I2VG41"/>
<organism evidence="1 2">
    <name type="scientific">Methylobacterium gossipiicola</name>
    <dbReference type="NCBI Taxonomy" id="582675"/>
    <lineage>
        <taxon>Bacteria</taxon>
        <taxon>Pseudomonadati</taxon>
        <taxon>Pseudomonadota</taxon>
        <taxon>Alphaproteobacteria</taxon>
        <taxon>Hyphomicrobiales</taxon>
        <taxon>Methylobacteriaceae</taxon>
        <taxon>Methylobacterium</taxon>
    </lineage>
</organism>
<dbReference type="Proteomes" id="UP000199229">
    <property type="component" value="Unassembled WGS sequence"/>
</dbReference>
<evidence type="ECO:0000313" key="1">
    <source>
        <dbReference type="EMBL" id="SFG88258.1"/>
    </source>
</evidence>
<gene>
    <name evidence="1" type="ORF">SAMN05192565_1157</name>
</gene>